<dbReference type="EMBL" id="PKHE01000026">
    <property type="protein sequence ID" value="PKY87538.1"/>
    <property type="molecule type" value="Genomic_DNA"/>
</dbReference>
<reference evidence="6 7" key="1">
    <citation type="submission" date="2017-12" db="EMBL/GenBank/DDBJ databases">
        <title>Phylogenetic diversity of female urinary microbiome.</title>
        <authorList>
            <person name="Thomas-White K."/>
            <person name="Wolfe A.J."/>
        </authorList>
    </citation>
    <scope>NUCLEOTIDE SEQUENCE [LARGE SCALE GENOMIC DNA]</scope>
    <source>
        <strain evidence="6 7">UMB0898</strain>
    </source>
</reference>
<evidence type="ECO:0000256" key="2">
    <source>
        <dbReference type="ARBA" id="ARBA00023002"/>
    </source>
</evidence>
<keyword evidence="2 4" id="KW-0560">Oxidoreductase</keyword>
<organism evidence="6 7">
    <name type="scientific">Falseniella ignava</name>
    <dbReference type="NCBI Taxonomy" id="137730"/>
    <lineage>
        <taxon>Bacteria</taxon>
        <taxon>Bacillati</taxon>
        <taxon>Bacillota</taxon>
        <taxon>Bacilli</taxon>
        <taxon>Lactobacillales</taxon>
        <taxon>Aerococcaceae</taxon>
        <taxon>Falseniella</taxon>
    </lineage>
</organism>
<evidence type="ECO:0000256" key="1">
    <source>
        <dbReference type="ARBA" id="ARBA00001964"/>
    </source>
</evidence>
<dbReference type="InterPro" id="IPR050771">
    <property type="entry name" value="Alpha-ketoacid_DH_E1_comp"/>
</dbReference>
<comment type="similarity">
    <text evidence="4">Belongs to the BCKDHA family.</text>
</comment>
<dbReference type="Gene3D" id="3.40.50.970">
    <property type="match status" value="1"/>
</dbReference>
<evidence type="ECO:0000256" key="3">
    <source>
        <dbReference type="ARBA" id="ARBA00023052"/>
    </source>
</evidence>
<dbReference type="SUPFAM" id="SSF52518">
    <property type="entry name" value="Thiamin diphosphate-binding fold (THDP-binding)"/>
    <property type="match status" value="1"/>
</dbReference>
<dbReference type="PANTHER" id="PTHR43380">
    <property type="entry name" value="2-OXOISOVALERATE DEHYDROGENASE SUBUNIT ALPHA, MITOCHONDRIAL"/>
    <property type="match status" value="1"/>
</dbReference>
<dbReference type="PANTHER" id="PTHR43380:SF1">
    <property type="entry name" value="2-OXOISOVALERATE DEHYDROGENASE SUBUNIT ALPHA, MITOCHONDRIAL"/>
    <property type="match status" value="1"/>
</dbReference>
<evidence type="ECO:0000313" key="6">
    <source>
        <dbReference type="EMBL" id="PKY87538.1"/>
    </source>
</evidence>
<comment type="caution">
    <text evidence="6">The sequence shown here is derived from an EMBL/GenBank/DDBJ whole genome shotgun (WGS) entry which is preliminary data.</text>
</comment>
<protein>
    <recommendedName>
        <fullName evidence="4">2-oxoisovalerate dehydrogenase subunit alpha</fullName>
        <ecNumber evidence="4">1.2.4.4</ecNumber>
    </recommendedName>
    <alternativeName>
        <fullName evidence="4">Branched-chain alpha-keto acid dehydrogenase E1 component alpha chain</fullName>
    </alternativeName>
</protein>
<sequence>MMQNMGSILGLDRLEQIQASFEMVQILNPEGEIVNNDIEIDLTDEQLLELMKRMVFAREFDEQTNSYSQQGRMGFFAPSRGQEAAMIASHFAFDKDDWLFGGYRDLPQVIMHGASVADMYHWSKGHVKGQRGGYDKEVNATIPQIIIGAQMVQAQGNAFGQKLKGSKQVTFAYTGDGGTSEGDTYEALNFAGVFKSPLIMFFQNNGYAISTPIEIQTHAKTLAQKAVAAGVPGVQVDGNDPLATYMVSKAAREYAANGNGPVVIELVTNRMKPHSTMGDDPLRYRDQASLDYWAQRDPLERFQRYLMKRGILTEDMLEQYHQEAIELIRQGIEASEQEPAMDLAESLKWQYQGAMPAHLVEQYQQLKGESSND</sequence>
<dbReference type="GO" id="GO:0009083">
    <property type="term" value="P:branched-chain amino acid catabolic process"/>
    <property type="evidence" value="ECO:0007669"/>
    <property type="project" value="TreeGrafter"/>
</dbReference>
<evidence type="ECO:0000256" key="4">
    <source>
        <dbReference type="RuleBase" id="RU365014"/>
    </source>
</evidence>
<keyword evidence="3 4" id="KW-0786">Thiamine pyrophosphate</keyword>
<comment type="catalytic activity">
    <reaction evidence="4">
        <text>N(6)-[(R)-lipoyl]-L-lysyl-[protein] + 3-methyl-2-oxobutanoate + H(+) = N(6)-[(R)-S(8)-2-methylpropanoyldihydrolipoyl]-L-lysyl-[protein] + CO2</text>
        <dbReference type="Rhea" id="RHEA:13457"/>
        <dbReference type="Rhea" id="RHEA-COMP:10474"/>
        <dbReference type="Rhea" id="RHEA-COMP:10497"/>
        <dbReference type="ChEBI" id="CHEBI:11851"/>
        <dbReference type="ChEBI" id="CHEBI:15378"/>
        <dbReference type="ChEBI" id="CHEBI:16526"/>
        <dbReference type="ChEBI" id="CHEBI:83099"/>
        <dbReference type="ChEBI" id="CHEBI:83142"/>
        <dbReference type="EC" id="1.2.4.4"/>
    </reaction>
</comment>
<dbReference type="Proteomes" id="UP000234384">
    <property type="component" value="Unassembled WGS sequence"/>
</dbReference>
<evidence type="ECO:0000313" key="7">
    <source>
        <dbReference type="Proteomes" id="UP000234384"/>
    </source>
</evidence>
<dbReference type="Pfam" id="PF00676">
    <property type="entry name" value="E1_dh"/>
    <property type="match status" value="1"/>
</dbReference>
<dbReference type="EC" id="1.2.4.4" evidence="4"/>
<accession>A0A2I1JVV8</accession>
<dbReference type="InterPro" id="IPR029061">
    <property type="entry name" value="THDP-binding"/>
</dbReference>
<comment type="cofactor">
    <cofactor evidence="1 4">
        <name>thiamine diphosphate</name>
        <dbReference type="ChEBI" id="CHEBI:58937"/>
    </cofactor>
</comment>
<evidence type="ECO:0000259" key="5">
    <source>
        <dbReference type="Pfam" id="PF00676"/>
    </source>
</evidence>
<dbReference type="OrthoDB" id="9766715at2"/>
<keyword evidence="6" id="KW-0670">Pyruvate</keyword>
<gene>
    <name evidence="6" type="ORF">CYJ57_07340</name>
</gene>
<dbReference type="AlphaFoldDB" id="A0A2I1JVV8"/>
<dbReference type="GO" id="GO:0003863">
    <property type="term" value="F:branched-chain 2-oxo acid dehydrogenase activity"/>
    <property type="evidence" value="ECO:0007669"/>
    <property type="project" value="UniProtKB-EC"/>
</dbReference>
<comment type="function">
    <text evidence="4">The branched-chain alpha-keto dehydrogenase complex catalyzes the overall conversion of alpha-keto acids to acyl-CoA and CO(2). It contains multiple copies of three enzymatic components: branched-chain alpha-keto acid decarboxylase (E1), lipoamide acyltransferase (E2) and lipoamide dehydrogenase (E3).</text>
</comment>
<dbReference type="CDD" id="cd02000">
    <property type="entry name" value="TPP_E1_PDC_ADC_BCADC"/>
    <property type="match status" value="1"/>
</dbReference>
<name>A0A2I1JVV8_9LACT</name>
<dbReference type="RefSeq" id="WP_101954728.1">
    <property type="nucleotide sequence ID" value="NZ_PKHE01000026.1"/>
</dbReference>
<dbReference type="InterPro" id="IPR001017">
    <property type="entry name" value="DH_E1"/>
</dbReference>
<feature type="domain" description="Dehydrogenase E1 component" evidence="5">
    <location>
        <begin position="51"/>
        <end position="341"/>
    </location>
</feature>
<proteinExistence type="inferred from homology"/>